<sequence length="58" mass="5993">MLVAALASFPVKRRPRVETQSRLAAALPGAPAATLPGHALRGVEPPAGMSVCRWKSGS</sequence>
<evidence type="ECO:0000313" key="1">
    <source>
        <dbReference type="EMBL" id="SJM32028.1"/>
    </source>
</evidence>
<keyword evidence="2" id="KW-1185">Reference proteome</keyword>
<accession>A0A2P9ALN0</accession>
<dbReference type="EMBL" id="FUIG01000029">
    <property type="protein sequence ID" value="SJM32028.1"/>
    <property type="molecule type" value="Genomic_DNA"/>
</dbReference>
<evidence type="ECO:0000313" key="2">
    <source>
        <dbReference type="Proteomes" id="UP000245698"/>
    </source>
</evidence>
<reference evidence="2" key="1">
    <citation type="submission" date="2016-12" db="EMBL/GenBank/DDBJ databases">
        <authorList>
            <person name="Brunel B."/>
        </authorList>
    </citation>
    <scope>NUCLEOTIDE SEQUENCE [LARGE SCALE GENOMIC DNA]</scope>
</reference>
<gene>
    <name evidence="1" type="ORF">BQ8482_220199</name>
</gene>
<dbReference type="Proteomes" id="UP000245698">
    <property type="component" value="Unassembled WGS sequence"/>
</dbReference>
<organism evidence="1 2">
    <name type="scientific">Mesorhizobium delmotii</name>
    <dbReference type="NCBI Taxonomy" id="1631247"/>
    <lineage>
        <taxon>Bacteria</taxon>
        <taxon>Pseudomonadati</taxon>
        <taxon>Pseudomonadota</taxon>
        <taxon>Alphaproteobacteria</taxon>
        <taxon>Hyphomicrobiales</taxon>
        <taxon>Phyllobacteriaceae</taxon>
        <taxon>Mesorhizobium</taxon>
    </lineage>
</organism>
<proteinExistence type="predicted"/>
<name>A0A2P9ALN0_9HYPH</name>
<protein>
    <submittedName>
        <fullName evidence="1">Uncharacterized protein</fullName>
    </submittedName>
</protein>
<dbReference type="AlphaFoldDB" id="A0A2P9ALN0"/>